<reference evidence="8 9" key="1">
    <citation type="journal article" date="2013" name="BMC Genomics">
        <title>High quality de novo sequencing and assembly of the Saccharomyces arboricolus genome.</title>
        <authorList>
            <person name="Liti G."/>
            <person name="Nguyen Ba A.N."/>
            <person name="Blythe M."/>
            <person name="Mueller C.A."/>
            <person name="Bergstroem A."/>
            <person name="Cubillos F.A."/>
            <person name="Dafhnis-Calas F."/>
            <person name="Khoshraftar S."/>
            <person name="Malla S."/>
            <person name="Mehta N."/>
            <person name="Siow C.C."/>
            <person name="Warringer J."/>
            <person name="Moses A.M."/>
            <person name="Louis E.J."/>
            <person name="Nieduszynski C.A."/>
        </authorList>
    </citation>
    <scope>NUCLEOTIDE SEQUENCE [LARGE SCALE GENOMIC DNA]</scope>
    <source>
        <strain evidence="9">H-6 / AS 2.3317 / CBS 10644</strain>
    </source>
</reference>
<dbReference type="Proteomes" id="UP000006968">
    <property type="component" value="Chromosome XV"/>
</dbReference>
<evidence type="ECO:0000256" key="6">
    <source>
        <dbReference type="SAM" id="MobiDB-lite"/>
    </source>
</evidence>
<evidence type="ECO:0000313" key="8">
    <source>
        <dbReference type="EMBL" id="EJS41703.1"/>
    </source>
</evidence>
<dbReference type="InterPro" id="IPR000873">
    <property type="entry name" value="AMP-dep_synth/lig_dom"/>
</dbReference>
<feature type="compositionally biased region" description="Basic residues" evidence="6">
    <location>
        <begin position="60"/>
        <end position="71"/>
    </location>
</feature>
<dbReference type="GO" id="GO:0005829">
    <property type="term" value="C:cytosol"/>
    <property type="evidence" value="ECO:0007669"/>
    <property type="project" value="TreeGrafter"/>
</dbReference>
<protein>
    <submittedName>
        <fullName evidence="8">YOR093C</fullName>
    </submittedName>
</protein>
<dbReference type="GO" id="GO:0016020">
    <property type="term" value="C:membrane"/>
    <property type="evidence" value="ECO:0007669"/>
    <property type="project" value="UniProtKB-SubCell"/>
</dbReference>
<accession>J8PWG7</accession>
<keyword evidence="5" id="KW-0325">Glycoprotein</keyword>
<comment type="subcellular location">
    <subcellularLocation>
        <location evidence="1">Membrane</location>
        <topology evidence="1">Multi-pass membrane protein</topology>
    </subcellularLocation>
</comment>
<comment type="caution">
    <text evidence="8">The sequence shown here is derived from an EMBL/GenBank/DDBJ whole genome shotgun (WGS) entry which is preliminary data.</text>
</comment>
<organism evidence="8 9">
    <name type="scientific">Saccharomyces arboricola (strain H-6 / AS 2.3317 / CBS 10644)</name>
    <name type="common">Yeast</name>
    <dbReference type="NCBI Taxonomy" id="1160507"/>
    <lineage>
        <taxon>Eukaryota</taxon>
        <taxon>Fungi</taxon>
        <taxon>Dikarya</taxon>
        <taxon>Ascomycota</taxon>
        <taxon>Saccharomycotina</taxon>
        <taxon>Saccharomycetes</taxon>
        <taxon>Saccharomycetales</taxon>
        <taxon>Saccharomycetaceae</taxon>
        <taxon>Saccharomyces</taxon>
    </lineage>
</organism>
<feature type="compositionally biased region" description="Polar residues" evidence="6">
    <location>
        <begin position="116"/>
        <end position="131"/>
    </location>
</feature>
<feature type="compositionally biased region" description="Polar residues" evidence="6">
    <location>
        <begin position="72"/>
        <end position="83"/>
    </location>
</feature>
<dbReference type="PANTHER" id="PTHR22754">
    <property type="entry name" value="DISCO-INTERACTING PROTEIN 2 DIP2 -RELATED"/>
    <property type="match status" value="1"/>
</dbReference>
<evidence type="ECO:0000259" key="7">
    <source>
        <dbReference type="PROSITE" id="PS51912"/>
    </source>
</evidence>
<dbReference type="InterPro" id="IPR010506">
    <property type="entry name" value="DMAP1-bd"/>
</dbReference>
<dbReference type="FunFam" id="3.40.50.12780:FF:000052">
    <property type="entry name" value="YOR093C-like protein"/>
    <property type="match status" value="1"/>
</dbReference>
<dbReference type="InterPro" id="IPR025110">
    <property type="entry name" value="AMP-bd_C"/>
</dbReference>
<sequence length="1646" mass="187463">MDFSIPPTLPLNIQSGLNELIQDYKDENLTRKGYETKRKQLLDRFENSQMRAYTPLRSPNSRRSKHLHKRNTSLASSITSIPNSIDKRPSIYRVTTMNSNSASNTPRRRSKRYAASLQSSLPRSTDENASSKNAIYNPMIPLLPRHIESENISGGDTTMTDSLPLILRGRFEHYDGQTAMISINSKGKETFITWDKLYLKAERVAHELNKSHLYKMDKILLWYNKNDVIEFTIALLGCFISGMAAVPVSFETYSLREIIEIVKVTSSKYVLISNACHRQLDNLYSSSNHSKVKLVKNDVFQQIKFVRTDDLGTYTKARKTSPTFDIPNISYIEFTRTPLGRLSGVVMKHNILINQFETMTKILNSRSMPHWKQKSQSIRKPFHRKAMSTNSRFVILNSLDPTRSTGLIMGVLFNLFTGNLLISIDSSILQRPGGYENIIDKFRADILLNDQLQLKQVVINYLENPESAFSRKHKIDFSCIKSCLTSCTTIDTDVTEMVVHKWLKNLGCIDAPFCYSPMLTLLDFGGIFISIRDQLGNLENFPIHNSKLRLQNELFINREKLKLNEVECSITAMINSSSSFKDYLKLETFGFPIPDVTLCVVNPDTNTLVQDLTVGEVWISSNHITDEFYQMDKVNEFVFKAKLNYSEMFSWAKYEIPSSKSQAVTEQLNTILNICPANNHFMRTKLMGFVHNGKIYVLSLIEDMFLQNRLVRLSNWAHTSNLLHPKKDGHPAESTSVGEVETTNPAITSTLSVKVSPEYKRVVESHYLQQITETVVRTVNTVFEVAAFELQHHKEEHFLVMVVESSLAKTEEENRNNATTDTALITFIEKQKIKVETKMNDLTDQIFRILWIFHKIQPMCILVVPRDTLPRRYCSLELANSTVEKKFLSNDLGAQFVKFQFDNVILDFLPHSAYYNESILSEHLSKLRKISLQENYTMSEPDYHNGGSVKPELALQCSGVDYREESIDTRSHTKLTDFKSILEILEWRVSKYGNETAFSDGTNTNMTNSSNNNVHKKVSWASFDKIVSGFLKKIVGSKIPLKHDDSVIVMCENSVEYVAMIMACLYCNFLVIPLPSIKELTVEEDLKFLVNIIQSYKVKRLFVDAKLHTLLNDNNIVNKIFKRYKSLIPKITVFSKVKGKNALTISMFKNVLKQKFGAKPGTKLGMSPCIIWINTEYDVTSNVHVTMTHYSLLNVSKIMKETLQLRNNSPLFSLSSHSCGLGFMFSCMLGIYTGASTSLFSLTDVLADPKEFLIGLQNLNVKDLYLKLETFYSLLDRASNLIEGSKNRKEDLNSGKNNTSSSVREDVFRSVRNIMIPFPNRPRVYTIENILRRYSTISLASTQINYVYQHHFNPIISLRSYLDIPPIDLYLDPVSLREGIIREVDPEDMTVNGGTYIKVQDSGVVPVCTDVSVVNPETLLPCVDGEFGEIWCCSEANAFDYYVCNTSKNKLYKDPFITEQFKSKMKGEMNNTLSYLRTGDLGFIKNVSCINLQGEVVNLNLLFVLGSIHETIEILGLTHFVSDLERTVKDVHTDIGSCLIAKAGGLLVCLIRCKERHNPILGNLTTLIVSELLNRHGVILDLCAFVKTKGISPKTSNMIMDVWAKNRASIMQAWFDQRIQIEQQFGISYGENVSIYLLSDYEKDNI</sequence>
<proteinExistence type="predicted"/>
<gene>
    <name evidence="8" type="ORF">SU7_3244</name>
</gene>
<dbReference type="InterPro" id="IPR056881">
    <property type="entry name" value="Mug62_dom"/>
</dbReference>
<dbReference type="Pfam" id="PF24919">
    <property type="entry name" value="Mug62"/>
    <property type="match status" value="1"/>
</dbReference>
<evidence type="ECO:0000256" key="1">
    <source>
        <dbReference type="ARBA" id="ARBA00004141"/>
    </source>
</evidence>
<dbReference type="Pfam" id="PF00501">
    <property type="entry name" value="AMP-binding"/>
    <property type="match status" value="1"/>
</dbReference>
<dbReference type="HOGENOM" id="CLU_000737_0_0_1"/>
<dbReference type="EMBL" id="ALIE01000182">
    <property type="protein sequence ID" value="EJS41703.1"/>
    <property type="molecule type" value="Genomic_DNA"/>
</dbReference>
<dbReference type="OrthoDB" id="69964at2759"/>
<dbReference type="PROSITE" id="PS51912">
    <property type="entry name" value="DMAP1_BIND"/>
    <property type="match status" value="1"/>
</dbReference>
<keyword evidence="2" id="KW-0812">Transmembrane</keyword>
<evidence type="ECO:0000256" key="3">
    <source>
        <dbReference type="ARBA" id="ARBA00022989"/>
    </source>
</evidence>
<keyword evidence="9" id="KW-1185">Reference proteome</keyword>
<dbReference type="InterPro" id="IPR042099">
    <property type="entry name" value="ANL_N_sf"/>
</dbReference>
<dbReference type="Gene3D" id="3.40.50.12780">
    <property type="entry name" value="N-terminal domain of ligase-like"/>
    <property type="match status" value="3"/>
</dbReference>
<dbReference type="SUPFAM" id="SSF56801">
    <property type="entry name" value="Acetyl-CoA synthetase-like"/>
    <property type="match status" value="2"/>
</dbReference>
<dbReference type="PANTHER" id="PTHR22754:SF32">
    <property type="entry name" value="DISCO-INTERACTING PROTEIN 2"/>
    <property type="match status" value="1"/>
</dbReference>
<keyword evidence="4" id="KW-0472">Membrane</keyword>
<feature type="compositionally biased region" description="Polar residues" evidence="6">
    <location>
        <begin position="93"/>
        <end position="105"/>
    </location>
</feature>
<evidence type="ECO:0000256" key="2">
    <source>
        <dbReference type="ARBA" id="ARBA00022692"/>
    </source>
</evidence>
<dbReference type="Pfam" id="PF06464">
    <property type="entry name" value="DMAP_binding"/>
    <property type="match status" value="1"/>
</dbReference>
<evidence type="ECO:0000313" key="9">
    <source>
        <dbReference type="Proteomes" id="UP000006968"/>
    </source>
</evidence>
<name>J8PWG7_SACAR</name>
<evidence type="ECO:0000256" key="4">
    <source>
        <dbReference type="ARBA" id="ARBA00023136"/>
    </source>
</evidence>
<keyword evidence="3" id="KW-1133">Transmembrane helix</keyword>
<evidence type="ECO:0000256" key="5">
    <source>
        <dbReference type="ARBA" id="ARBA00023180"/>
    </source>
</evidence>
<dbReference type="SMART" id="SM01137">
    <property type="entry name" value="DMAP_binding"/>
    <property type="match status" value="1"/>
</dbReference>
<feature type="region of interest" description="Disordered" evidence="6">
    <location>
        <begin position="48"/>
        <end position="131"/>
    </location>
</feature>
<feature type="compositionally biased region" description="Polar residues" evidence="6">
    <location>
        <begin position="48"/>
        <end position="59"/>
    </location>
</feature>
<feature type="domain" description="DMAP1-binding" evidence="7">
    <location>
        <begin position="5"/>
        <end position="105"/>
    </location>
</feature>
<dbReference type="Pfam" id="PF23024">
    <property type="entry name" value="AMP-dom_DIP2-like"/>
    <property type="match status" value="1"/>
</dbReference>